<evidence type="ECO:0000313" key="2">
    <source>
        <dbReference type="EMBL" id="OCH85909.1"/>
    </source>
</evidence>
<dbReference type="Proteomes" id="UP000250043">
    <property type="component" value="Unassembled WGS sequence"/>
</dbReference>
<name>A0A8E2AM90_9APHY</name>
<proteinExistence type="predicted"/>
<keyword evidence="3" id="KW-1185">Reference proteome</keyword>
<feature type="compositionally biased region" description="Low complexity" evidence="1">
    <location>
        <begin position="84"/>
        <end position="94"/>
    </location>
</feature>
<protein>
    <submittedName>
        <fullName evidence="2">Uncharacterized protein</fullName>
    </submittedName>
</protein>
<sequence length="227" mass="24159">MIARRELGIVLRWTTERRDAVRAETVVVTSVVAIARRREVRGDGGAAAGGMVSSGRRRRVACSAWVGCPTAATPAASRCQTGASSRSPTPSRPSLSRITLAVTYALICQSLAPIATVWHSGHPRPGASVGGPSQRVPAAIDILLHPRCAQHRRHCVRCELGHVTPSIPRHPLPVLSACRSPRADILPQPPAASLIFAISGLASLMPSACRRSQICLDLAPYRPAIWS</sequence>
<gene>
    <name evidence="2" type="ORF">OBBRIDRAFT_272215</name>
</gene>
<dbReference type="AlphaFoldDB" id="A0A8E2AM90"/>
<organism evidence="2 3">
    <name type="scientific">Obba rivulosa</name>
    <dbReference type="NCBI Taxonomy" id="1052685"/>
    <lineage>
        <taxon>Eukaryota</taxon>
        <taxon>Fungi</taxon>
        <taxon>Dikarya</taxon>
        <taxon>Basidiomycota</taxon>
        <taxon>Agaricomycotina</taxon>
        <taxon>Agaricomycetes</taxon>
        <taxon>Polyporales</taxon>
        <taxon>Gelatoporiaceae</taxon>
        <taxon>Obba</taxon>
    </lineage>
</organism>
<reference evidence="2 3" key="1">
    <citation type="submission" date="2016-07" db="EMBL/GenBank/DDBJ databases">
        <title>Draft genome of the white-rot fungus Obba rivulosa 3A-2.</title>
        <authorList>
            <consortium name="DOE Joint Genome Institute"/>
            <person name="Miettinen O."/>
            <person name="Riley R."/>
            <person name="Acob R."/>
            <person name="Barry K."/>
            <person name="Cullen D."/>
            <person name="De Vries R."/>
            <person name="Hainaut M."/>
            <person name="Hatakka A."/>
            <person name="Henrissat B."/>
            <person name="Hilden K."/>
            <person name="Kuo R."/>
            <person name="Labutti K."/>
            <person name="Lipzen A."/>
            <person name="Makela M.R."/>
            <person name="Sandor L."/>
            <person name="Spatafora J.W."/>
            <person name="Grigoriev I.V."/>
            <person name="Hibbett D.S."/>
        </authorList>
    </citation>
    <scope>NUCLEOTIDE SEQUENCE [LARGE SCALE GENOMIC DNA]</scope>
    <source>
        <strain evidence="2 3">3A-2</strain>
    </source>
</reference>
<dbReference type="EMBL" id="KV722555">
    <property type="protein sequence ID" value="OCH85909.1"/>
    <property type="molecule type" value="Genomic_DNA"/>
</dbReference>
<evidence type="ECO:0000313" key="3">
    <source>
        <dbReference type="Proteomes" id="UP000250043"/>
    </source>
</evidence>
<evidence type="ECO:0000256" key="1">
    <source>
        <dbReference type="SAM" id="MobiDB-lite"/>
    </source>
</evidence>
<feature type="region of interest" description="Disordered" evidence="1">
    <location>
        <begin position="75"/>
        <end position="94"/>
    </location>
</feature>
<accession>A0A8E2AM90</accession>